<dbReference type="InterPro" id="IPR021548">
    <property type="entry name" value="DUF2895"/>
</dbReference>
<evidence type="ECO:0000313" key="2">
    <source>
        <dbReference type="Proteomes" id="UP000250579"/>
    </source>
</evidence>
<proteinExistence type="predicted"/>
<dbReference type="Proteomes" id="UP000250579">
    <property type="component" value="Chromosome"/>
</dbReference>
<dbReference type="NCBIfam" id="TIGR03746">
    <property type="entry name" value="conj_TIGR03746"/>
    <property type="match status" value="1"/>
</dbReference>
<evidence type="ECO:0000313" key="1">
    <source>
        <dbReference type="EMBL" id="AXA67873.1"/>
    </source>
</evidence>
<dbReference type="EMBL" id="CP022198">
    <property type="protein sequence ID" value="AXA67873.1"/>
    <property type="molecule type" value="Genomic_DNA"/>
</dbReference>
<protein>
    <submittedName>
        <fullName evidence="1">Integrating conjugative element protein</fullName>
    </submittedName>
</protein>
<dbReference type="Pfam" id="PF11444">
    <property type="entry name" value="DUF2895"/>
    <property type="match status" value="1"/>
</dbReference>
<dbReference type="RefSeq" id="WP_208691944.1">
    <property type="nucleotide sequence ID" value="NZ_CP022198.1"/>
</dbReference>
<gene>
    <name evidence="1" type="ORF">CE139_19405</name>
</gene>
<name>A0A2Z5AC78_9PSED</name>
<accession>A0A2Z5AC78</accession>
<organism evidence="1 2">
    <name type="scientific">Pseudomonas oryzihabitans</name>
    <dbReference type="NCBI Taxonomy" id="47885"/>
    <lineage>
        <taxon>Bacteria</taxon>
        <taxon>Pseudomonadati</taxon>
        <taxon>Pseudomonadota</taxon>
        <taxon>Gammaproteobacteria</taxon>
        <taxon>Pseudomonadales</taxon>
        <taxon>Pseudomonadaceae</taxon>
        <taxon>Pseudomonas</taxon>
    </lineage>
</organism>
<sequence>MSRAWKLSDSQRAHITTLRLALGLMTGIAMWNGYGWSTALKDLTVHVPPDLRSGSTRPWWEIPPESVYAYAFYIFQQMNSWPSDGEKNYSDNIARLANFITPSCKVYLEGDEALKRNAGELRRRVRNVAEIPGSGYGDDPSRRVQVLGNSEWTVMLDVVANEYLGGEKVKTALTRYPLHVVKADVDPEKNPWGMKWDCYSGQPQRIEAGVEVKARGTP</sequence>
<reference evidence="1 2" key="1">
    <citation type="submission" date="2017-06" db="EMBL/GenBank/DDBJ databases">
        <title>Evolution towards high GC content and high-temperature stress adaptation in endophytic Pseudomonas oryzihabitans impacted its plant-growth promoting traits.</title>
        <authorList>
            <person name="Nascimento F.X."/>
        </authorList>
    </citation>
    <scope>NUCLEOTIDE SEQUENCE [LARGE SCALE GENOMIC DNA]</scope>
    <source>
        <strain evidence="1 2">MS8</strain>
    </source>
</reference>
<dbReference type="AlphaFoldDB" id="A0A2Z5AC78"/>